<sequence length="1128" mass="124295">MLRMDGGARAASGLFYQYLFTIEAFLICIADDWPSGAEVVIEDSGDANAEDPDVVDFAIRHPDRGVVAVHQVKSTTAPASNTMSAAKALRILIRLVGSIDCPEYVVTTNERPGREINELNNILLAARDTEHFADDEFVSQLGVLVAASTTASADLAALARDPAAVARLRRGHVQATGETAQTIRRRIRQRVRDWRSEHGLALGEKAALLIEKSTLAEVFERAAGIETVMPTNEGSPARSVSLAAFTALLATSPHVLAEAVGAYETAIGLHHVPSGDGIVREAQLTAIRMRFDNVRSRRSRRCALLGRSGLGKTRLAAMYAHTESDTYDRVCWIDAESDAAVLASVVAQRRTLGLHDLEPQLAPEDVAEQFRASIAAFPGRWLIVFDNAHHPDDIAGWLPHVGRVNVLITSNNSVAWTAYRPVDVPPMPNDESVALLSSRLDMNVADSPAVTRALNTVAQRFEGWPLVIQIVAAHFGSLSVLMEGVDQYLMKIDAYVLNDETLDHDGYPRTVQAAIGMCLDRMKAKAIRSRDGADADAYNMLGVGSVLASRSIPATLLFTAAVVTETELRESGYRMLVPDESMFPAVDRAIRRIRSESLIERADSEENSDPDIASELRSRVEINEIVQRIVRTYFDIGVMINRAALHLGSWLDYYLITHRYAEAVTLQPHSLAVLAHAGEWAGRNKQAIRYAATLAGNQANLLDIQGRSTEAARWLNFEMNLLLAQPNREYRLIAKTSAQLIQTLRLLDRAQQEILPHATTAIEALEQAAANDDRDWDAELVRHGLQAWVDTSLNKSHVTFQNIEPLRDLQRRVRALSTEFPADARALSIDTNSEINTLVAERQDERALEVIDTTLADLDRRDHLQRINLSTYRVEVLAHLHRTVDLTAQLDSLDTDLIAHPQIRAGIASSLLNACFALCTPLVDDGVDSTLHEQLDRILRLAADLLVSQYDRWCHALFSAYYASTQNSAVSVRSILTIATTLRPTNTPDTVTSTSELDHLQSWLSYWLECADCGRPVRWFDAAFSHIQYSSLDADSTPGPWLGVQVPGRWSTILSTASYHAYWLDDPSATALTADLRTIDTGDPVARIRIPQSAALLQITPMPITGLILTSDSHPHSQSHAYLQPFAP</sequence>
<dbReference type="Gene3D" id="3.40.50.300">
    <property type="entry name" value="P-loop containing nucleotide triphosphate hydrolases"/>
    <property type="match status" value="1"/>
</dbReference>
<dbReference type="PANTHER" id="PTHR35205:SF1">
    <property type="entry name" value="ZU5 DOMAIN-CONTAINING PROTEIN"/>
    <property type="match status" value="1"/>
</dbReference>
<dbReference type="KEGG" id="nah:F5544_09460"/>
<evidence type="ECO:0000313" key="1">
    <source>
        <dbReference type="EMBL" id="QIS09792.1"/>
    </source>
</evidence>
<organism evidence="1 2">
    <name type="scientific">Nocardia arthritidis</name>
    <dbReference type="NCBI Taxonomy" id="228602"/>
    <lineage>
        <taxon>Bacteria</taxon>
        <taxon>Bacillati</taxon>
        <taxon>Actinomycetota</taxon>
        <taxon>Actinomycetes</taxon>
        <taxon>Mycobacteriales</taxon>
        <taxon>Nocardiaceae</taxon>
        <taxon>Nocardia</taxon>
    </lineage>
</organism>
<dbReference type="SUPFAM" id="SSF52540">
    <property type="entry name" value="P-loop containing nucleoside triphosphate hydrolases"/>
    <property type="match status" value="1"/>
</dbReference>
<dbReference type="GO" id="GO:0043531">
    <property type="term" value="F:ADP binding"/>
    <property type="evidence" value="ECO:0007669"/>
    <property type="project" value="InterPro"/>
</dbReference>
<name>A0A6G9Y994_9NOCA</name>
<keyword evidence="2" id="KW-1185">Reference proteome</keyword>
<proteinExistence type="predicted"/>
<accession>A0A6G9Y994</accession>
<dbReference type="AlphaFoldDB" id="A0A6G9Y994"/>
<dbReference type="PANTHER" id="PTHR35205">
    <property type="entry name" value="NB-ARC AND TPR DOMAIN PROTEIN"/>
    <property type="match status" value="1"/>
</dbReference>
<dbReference type="Proteomes" id="UP000503540">
    <property type="component" value="Chromosome"/>
</dbReference>
<reference evidence="1 2" key="1">
    <citation type="journal article" date="2019" name="ACS Chem. Biol.">
        <title>Identification and Mobilization of a Cryptic Antibiotic Biosynthesis Gene Locus from a Human-Pathogenic Nocardia Isolate.</title>
        <authorList>
            <person name="Herisse M."/>
            <person name="Ishida K."/>
            <person name="Porter J.L."/>
            <person name="Howden B."/>
            <person name="Hertweck C."/>
            <person name="Stinear T.P."/>
            <person name="Pidot S.J."/>
        </authorList>
    </citation>
    <scope>NUCLEOTIDE SEQUENCE [LARGE SCALE GENOMIC DNA]</scope>
    <source>
        <strain evidence="1 2">AUSMDU00012717</strain>
    </source>
</reference>
<dbReference type="RefSeq" id="WP_167472849.1">
    <property type="nucleotide sequence ID" value="NZ_CP046172.1"/>
</dbReference>
<gene>
    <name evidence="1" type="ORF">F5544_09460</name>
</gene>
<protein>
    <submittedName>
        <fullName evidence="1">Uncharacterized protein</fullName>
    </submittedName>
</protein>
<dbReference type="InterPro" id="IPR027417">
    <property type="entry name" value="P-loop_NTPase"/>
</dbReference>
<dbReference type="EMBL" id="CP046172">
    <property type="protein sequence ID" value="QIS09792.1"/>
    <property type="molecule type" value="Genomic_DNA"/>
</dbReference>
<evidence type="ECO:0000313" key="2">
    <source>
        <dbReference type="Proteomes" id="UP000503540"/>
    </source>
</evidence>